<protein>
    <submittedName>
        <fullName evidence="1">Uncharacterized protein</fullName>
    </submittedName>
</protein>
<comment type="caution">
    <text evidence="1">The sequence shown here is derived from an EMBL/GenBank/DDBJ whole genome shotgun (WGS) entry which is preliminary data.</text>
</comment>
<accession>A0A8X6GWM7</accession>
<dbReference type="Proteomes" id="UP000887116">
    <property type="component" value="Unassembled WGS sequence"/>
</dbReference>
<keyword evidence="2" id="KW-1185">Reference proteome</keyword>
<dbReference type="EMBL" id="BMAO01023854">
    <property type="protein sequence ID" value="GFQ91303.1"/>
    <property type="molecule type" value="Genomic_DNA"/>
</dbReference>
<gene>
    <name evidence="1" type="ORF">TNCT_84351</name>
</gene>
<sequence>MRMDTAVVGMQMTRP</sequence>
<name>A0A8X6GWM7_TRICU</name>
<evidence type="ECO:0000313" key="2">
    <source>
        <dbReference type="Proteomes" id="UP000887116"/>
    </source>
</evidence>
<feature type="non-terminal residue" evidence="1">
    <location>
        <position position="15"/>
    </location>
</feature>
<organism evidence="1 2">
    <name type="scientific">Trichonephila clavata</name>
    <name type="common">Joro spider</name>
    <name type="synonym">Nephila clavata</name>
    <dbReference type="NCBI Taxonomy" id="2740835"/>
    <lineage>
        <taxon>Eukaryota</taxon>
        <taxon>Metazoa</taxon>
        <taxon>Ecdysozoa</taxon>
        <taxon>Arthropoda</taxon>
        <taxon>Chelicerata</taxon>
        <taxon>Arachnida</taxon>
        <taxon>Araneae</taxon>
        <taxon>Araneomorphae</taxon>
        <taxon>Entelegynae</taxon>
        <taxon>Araneoidea</taxon>
        <taxon>Nephilidae</taxon>
        <taxon>Trichonephila</taxon>
    </lineage>
</organism>
<proteinExistence type="predicted"/>
<evidence type="ECO:0000313" key="1">
    <source>
        <dbReference type="EMBL" id="GFQ91303.1"/>
    </source>
</evidence>
<reference evidence="1" key="1">
    <citation type="submission" date="2020-07" db="EMBL/GenBank/DDBJ databases">
        <title>Multicomponent nature underlies the extraordinary mechanical properties of spider dragline silk.</title>
        <authorList>
            <person name="Kono N."/>
            <person name="Nakamura H."/>
            <person name="Mori M."/>
            <person name="Yoshida Y."/>
            <person name="Ohtoshi R."/>
            <person name="Malay A.D."/>
            <person name="Moran D.A.P."/>
            <person name="Tomita M."/>
            <person name="Numata K."/>
            <person name="Arakawa K."/>
        </authorList>
    </citation>
    <scope>NUCLEOTIDE SEQUENCE</scope>
</reference>